<evidence type="ECO:0000256" key="3">
    <source>
        <dbReference type="ARBA" id="ARBA00023002"/>
    </source>
</evidence>
<dbReference type="Gene3D" id="3.50.50.60">
    <property type="entry name" value="FAD/NAD(P)-binding domain"/>
    <property type="match status" value="1"/>
</dbReference>
<comment type="caution">
    <text evidence="6">The sequence shown here is derived from an EMBL/GenBank/DDBJ whole genome shotgun (WGS) entry which is preliminary data.</text>
</comment>
<dbReference type="SUPFAM" id="SSF51905">
    <property type="entry name" value="FAD/NAD(P)-binding domain"/>
    <property type="match status" value="1"/>
</dbReference>
<reference evidence="6" key="2">
    <citation type="journal article" date="2022" name="Proc. Natl. Acad. Sci. U.S.A.">
        <title>Diploid-dominant life cycles characterize the early evolution of Fungi.</title>
        <authorList>
            <person name="Amses K.R."/>
            <person name="Simmons D.R."/>
            <person name="Longcore J.E."/>
            <person name="Mondo S.J."/>
            <person name="Seto K."/>
            <person name="Jeronimo G.H."/>
            <person name="Bonds A.E."/>
            <person name="Quandt C.A."/>
            <person name="Davis W.J."/>
            <person name="Chang Y."/>
            <person name="Federici B.A."/>
            <person name="Kuo A."/>
            <person name="LaButti K."/>
            <person name="Pangilinan J."/>
            <person name="Andreopoulos W."/>
            <person name="Tritt A."/>
            <person name="Riley R."/>
            <person name="Hundley H."/>
            <person name="Johnson J."/>
            <person name="Lipzen A."/>
            <person name="Barry K."/>
            <person name="Lang B.F."/>
            <person name="Cuomo C.A."/>
            <person name="Buchler N.E."/>
            <person name="Grigoriev I.V."/>
            <person name="Spatafora J.W."/>
            <person name="Stajich J.E."/>
            <person name="James T.Y."/>
        </authorList>
    </citation>
    <scope>NUCLEOTIDE SEQUENCE</scope>
    <source>
        <strain evidence="6">AG</strain>
    </source>
</reference>
<accession>A0AAD5ELQ5</accession>
<dbReference type="PANTHER" id="PTHR46972:SF1">
    <property type="entry name" value="FAD DEPENDENT OXIDOREDUCTASE DOMAIN-CONTAINING PROTEIN"/>
    <property type="match status" value="1"/>
</dbReference>
<keyword evidence="1" id="KW-0285">Flavoprotein</keyword>
<dbReference type="RefSeq" id="XP_051449669.1">
    <property type="nucleotide sequence ID" value="XM_051593225.1"/>
</dbReference>
<dbReference type="PANTHER" id="PTHR46972">
    <property type="entry name" value="MONOOXYGENASE ASQM-RELATED"/>
    <property type="match status" value="1"/>
</dbReference>
<gene>
    <name evidence="6" type="ORF">K450DRAFT_276329</name>
</gene>
<dbReference type="Pfam" id="PF01494">
    <property type="entry name" value="FAD_binding_3"/>
    <property type="match status" value="1"/>
</dbReference>
<dbReference type="Proteomes" id="UP001206595">
    <property type="component" value="Unassembled WGS sequence"/>
</dbReference>
<dbReference type="InterPro" id="IPR036188">
    <property type="entry name" value="FAD/NAD-bd_sf"/>
</dbReference>
<dbReference type="InterPro" id="IPR002938">
    <property type="entry name" value="FAD-bd"/>
</dbReference>
<keyword evidence="4" id="KW-0503">Monooxygenase</keyword>
<keyword evidence="3" id="KW-0560">Oxidoreductase</keyword>
<dbReference type="GO" id="GO:0004497">
    <property type="term" value="F:monooxygenase activity"/>
    <property type="evidence" value="ECO:0007669"/>
    <property type="project" value="UniProtKB-KW"/>
</dbReference>
<sequence>MDTSQNLAPDASQFKIAVVGGGLGGLTLASVLQHAYKIKCTVFELDDTVDSRSQGGSLDLHFDSGQLALKKAGLLDQFRKHARYQGQDTDRKLLRQILIDSLNDGTIQWGKKVNKVEEVSKNQDKNSRRHTLTFQDGQTETFDLVVGADGAWSKIRKFVSEATPFYTGIFFAEVCLSNADVNHPTASKLVGNGTYMALQDNKGLLCQRNGDGSIRGYIMIRIEENGVSHLDFSNPEIPRNYFLERLSDWDDSVKVFIKEATYFIPRGCYMLPTDHTWKSHPGVTLIGDAAHLMSPFAGEGANMAMLDGANLAAAISEIVHDGKDLATTIENFEREMHNIVTGPAIESAENIDMFMSDDAPQGVVDFFTMAYGGGAIPQ</sequence>
<keyword evidence="7" id="KW-1185">Reference proteome</keyword>
<name>A0AAD5ELQ5_UMBRA</name>
<evidence type="ECO:0000256" key="4">
    <source>
        <dbReference type="ARBA" id="ARBA00023033"/>
    </source>
</evidence>
<dbReference type="GeneID" id="75918567"/>
<protein>
    <recommendedName>
        <fullName evidence="5">FAD-binding domain-containing protein</fullName>
    </recommendedName>
</protein>
<dbReference type="PRINTS" id="PR00420">
    <property type="entry name" value="RNGMNOXGNASE"/>
</dbReference>
<evidence type="ECO:0000313" key="7">
    <source>
        <dbReference type="Proteomes" id="UP001206595"/>
    </source>
</evidence>
<evidence type="ECO:0000313" key="6">
    <source>
        <dbReference type="EMBL" id="KAI8584665.1"/>
    </source>
</evidence>
<evidence type="ECO:0000256" key="2">
    <source>
        <dbReference type="ARBA" id="ARBA00022827"/>
    </source>
</evidence>
<keyword evidence="2" id="KW-0274">FAD</keyword>
<reference evidence="6" key="1">
    <citation type="submission" date="2021-06" db="EMBL/GenBank/DDBJ databases">
        <authorList>
            <consortium name="DOE Joint Genome Institute"/>
            <person name="Mondo S.J."/>
            <person name="Amses K.R."/>
            <person name="Simmons D.R."/>
            <person name="Longcore J.E."/>
            <person name="Seto K."/>
            <person name="Alves G.H."/>
            <person name="Bonds A.E."/>
            <person name="Quandt C.A."/>
            <person name="Davis W.J."/>
            <person name="Chang Y."/>
            <person name="Letcher P.M."/>
            <person name="Powell M.J."/>
            <person name="Kuo A."/>
            <person name="Labutti K."/>
            <person name="Pangilinan J."/>
            <person name="Andreopoulos W."/>
            <person name="Tritt A."/>
            <person name="Riley R."/>
            <person name="Hundley H."/>
            <person name="Johnson J."/>
            <person name="Lipzen A."/>
            <person name="Barry K."/>
            <person name="Berbee M.L."/>
            <person name="Buchler N.E."/>
            <person name="Grigoriev I.V."/>
            <person name="Spatafora J.W."/>
            <person name="Stajich J.E."/>
            <person name="James T.Y."/>
        </authorList>
    </citation>
    <scope>NUCLEOTIDE SEQUENCE</scope>
    <source>
        <strain evidence="6">AG</strain>
    </source>
</reference>
<feature type="domain" description="FAD-binding" evidence="5">
    <location>
        <begin position="112"/>
        <end position="338"/>
    </location>
</feature>
<dbReference type="EMBL" id="MU620892">
    <property type="protein sequence ID" value="KAI8584665.1"/>
    <property type="molecule type" value="Genomic_DNA"/>
</dbReference>
<dbReference type="AlphaFoldDB" id="A0AAD5ELQ5"/>
<organism evidence="6 7">
    <name type="scientific">Umbelopsis ramanniana AG</name>
    <dbReference type="NCBI Taxonomy" id="1314678"/>
    <lineage>
        <taxon>Eukaryota</taxon>
        <taxon>Fungi</taxon>
        <taxon>Fungi incertae sedis</taxon>
        <taxon>Mucoromycota</taxon>
        <taxon>Mucoromycotina</taxon>
        <taxon>Umbelopsidomycetes</taxon>
        <taxon>Umbelopsidales</taxon>
        <taxon>Umbelopsidaceae</taxon>
        <taxon>Umbelopsis</taxon>
    </lineage>
</organism>
<dbReference type="GO" id="GO:0071949">
    <property type="term" value="F:FAD binding"/>
    <property type="evidence" value="ECO:0007669"/>
    <property type="project" value="InterPro"/>
</dbReference>
<proteinExistence type="predicted"/>
<evidence type="ECO:0000256" key="1">
    <source>
        <dbReference type="ARBA" id="ARBA00022630"/>
    </source>
</evidence>
<evidence type="ECO:0000259" key="5">
    <source>
        <dbReference type="Pfam" id="PF01494"/>
    </source>
</evidence>